<dbReference type="Pfam" id="PF14559">
    <property type="entry name" value="TPR_19"/>
    <property type="match status" value="1"/>
</dbReference>
<protein>
    <recommendedName>
        <fullName evidence="7">Superkiller protein 3</fullName>
    </recommendedName>
</protein>
<dbReference type="InterPro" id="IPR039226">
    <property type="entry name" value="Ski3/TTC37"/>
</dbReference>
<gene>
    <name evidence="5" type="ORF">L203_101429</name>
</gene>
<reference evidence="5" key="1">
    <citation type="submission" date="2016-06" db="EMBL/GenBank/DDBJ databases">
        <authorList>
            <person name="Cuomo C."/>
            <person name="Litvintseva A."/>
            <person name="Heitman J."/>
            <person name="Chen Y."/>
            <person name="Sun S."/>
            <person name="Springer D."/>
            <person name="Dromer F."/>
            <person name="Young S."/>
            <person name="Zeng Q."/>
            <person name="Chapman S."/>
            <person name="Gujja S."/>
            <person name="Saif S."/>
            <person name="Birren B."/>
        </authorList>
    </citation>
    <scope>NUCLEOTIDE SEQUENCE</scope>
    <source>
        <strain evidence="5">CBS 7841</strain>
    </source>
</reference>
<evidence type="ECO:0000256" key="1">
    <source>
        <dbReference type="ARBA" id="ARBA00022737"/>
    </source>
</evidence>
<feature type="repeat" description="TPR" evidence="3">
    <location>
        <begin position="1088"/>
        <end position="1121"/>
    </location>
</feature>
<dbReference type="EMBL" id="CP143785">
    <property type="protein sequence ID" value="WVN86267.1"/>
    <property type="molecule type" value="Genomic_DNA"/>
</dbReference>
<dbReference type="RefSeq" id="XP_066066967.1">
    <property type="nucleotide sequence ID" value="XM_066210870.1"/>
</dbReference>
<dbReference type="GO" id="GO:0055087">
    <property type="term" value="C:Ski complex"/>
    <property type="evidence" value="ECO:0007669"/>
    <property type="project" value="InterPro"/>
</dbReference>
<dbReference type="KEGG" id="cdep:91085642"/>
<dbReference type="Proteomes" id="UP000094043">
    <property type="component" value="Chromosome 2"/>
</dbReference>
<proteinExistence type="predicted"/>
<dbReference type="SUPFAM" id="SSF48452">
    <property type="entry name" value="TPR-like"/>
    <property type="match status" value="4"/>
</dbReference>
<dbReference type="GeneID" id="91085642"/>
<dbReference type="InterPro" id="IPR019734">
    <property type="entry name" value="TPR_rpt"/>
</dbReference>
<feature type="repeat" description="TPR" evidence="3">
    <location>
        <begin position="41"/>
        <end position="74"/>
    </location>
</feature>
<reference evidence="5" key="3">
    <citation type="submission" date="2024-01" db="EMBL/GenBank/DDBJ databases">
        <authorList>
            <person name="Coelho M.A."/>
            <person name="David-Palma M."/>
            <person name="Shea T."/>
            <person name="Sun S."/>
            <person name="Cuomo C.A."/>
            <person name="Heitman J."/>
        </authorList>
    </citation>
    <scope>NUCLEOTIDE SEQUENCE</scope>
    <source>
        <strain evidence="5">CBS 7841</strain>
    </source>
</reference>
<dbReference type="GO" id="GO:0006401">
    <property type="term" value="P:RNA catabolic process"/>
    <property type="evidence" value="ECO:0007669"/>
    <property type="project" value="InterPro"/>
</dbReference>
<evidence type="ECO:0000256" key="3">
    <source>
        <dbReference type="PROSITE-ProRule" id="PRU00339"/>
    </source>
</evidence>
<dbReference type="PROSITE" id="PS50005">
    <property type="entry name" value="TPR"/>
    <property type="match status" value="4"/>
</dbReference>
<keyword evidence="6" id="KW-1185">Reference proteome</keyword>
<feature type="repeat" description="TPR" evidence="3">
    <location>
        <begin position="768"/>
        <end position="801"/>
    </location>
</feature>
<evidence type="ECO:0000256" key="2">
    <source>
        <dbReference type="ARBA" id="ARBA00022803"/>
    </source>
</evidence>
<dbReference type="Pfam" id="PF13432">
    <property type="entry name" value="TPR_16"/>
    <property type="match status" value="3"/>
</dbReference>
<name>A0AAJ8M061_9TREE</name>
<dbReference type="PANTHER" id="PTHR15704">
    <property type="entry name" value="SUPERKILLER 3 PROTEIN-RELATED"/>
    <property type="match status" value="1"/>
</dbReference>
<sequence>MSNKKTLKSIRQHLADKNSESALYEATELLKSIGTDSPDAAQVLVFRGLALLQLKKNEEAEKSYLHAYQLEPTNPLAVVGLRKLYEQGGDWEKLARLFENQAQTAYDAKESEILADALKSLLEIRAKHGPEEKLYSTLHLLLPSSPLVGLLQSSTPPKDSYVPVAIPKYPAAPDHVPILPSPLPHPVHLAGSLPLALIILIRTENAIHKKIGAIVENGRKRLKAGSESQVRKNVDREILGTEGMKLIELYKEVGGHPQVDEVVRREVEIREFGIWKRLVACLPSVEVDKTEPDIKPTSNLTSMAKDKPSVELAEPSLFNSETTIIPTKKQALSHVNELADGFVLLGISSKGAEEGWTWVLEGKDEPTLFYDLDYLHKYIKAFPDSFMAEFIEDYCRWYKRPLPETEEDLVMDVPVDDESKKKQSKKSKGENGAWAKRRVKRERMSGNYAVEDVEQEEREGLISSMTRLVGNLKNSIFAHRVMSRIALQDKDWSNTINFSERGRKLLTTLEAERDTTLPNVKADLDTILGVSLVSSFPPKHHERATRLLKTVLKDYPSKVEARFARAQIYQYAGEWSKAREHFELILDQTEDEQERINTKEEIGWCLVNEGKLEEGREILEEVVETRDSKGEKEKEEQGKVRARAWFRLGRTEWMIGDDESKSHAEDWFMASIRAYPDYASSYSSLGICYLSSTPPDSERALKCFQRAFELDATQADSARRLAIGYADDDEWARVKAIALRVMESEGGLEGVAGGEVLNPKGRFAPHNGWAWKALGATEMHYKNFTKAAEAFQIALRADPEDVSMWVMLGESYVKCGRHMAGLKALNYALTLDPGNWRALYDIGQTQCQLGAFSIAIEAYQKILDMTKGEEIGVIAALAEANLSLGRQTGAGGFRERSRRAFHRSIEMAMNVLKVARSHKNWAWKIIGDATYELSVQESNIEEAQDSFGVIQSVLQYLIEDDADRRSSVPGIGHAANLLQDAISTTTSLQTSVFAFAYRAYLLKNEPRMANSALYDYACALHTFANKSVDGEKKKHSLKTAISVVRTALDRDAGDEKLWNALGVICASVGPQLAQHAFVVSLELYSKDPIVWVNLGYLYLRLNDYELANQCFLKGQVMDPDYARAWFGQGLLAEKNGDKEHAQALFAHSVTLSAQSLLEADLALAASIFSHLLSSSAWVDPGLLLHQPAFALKQYCHQRPDDFAAFHLYALICERLGLVQEAASSLERATAILEDEFERAESSNIENLYAIALCNLGRVRFSAGKYSESLDTLGNCWELIATSNNPGSAALRAQCKGLQGLSYYWLGQIDQSLDALQKSLDEATQSQSRDVKEEVAVLLSRTLWGLGGEEAEEIAKASLMECLSLEKPLLSVISTLAAIAYMSEDGDLMEAIQSELLSRPLSERLQDPFDQSDLVLYLYAVLEGRKEDALKILEDAFRAAPASGRIRNRLSKAYIKSGKTKEALEVISQEVSSEKGAVAEVKAEEDRLRGIAELSEGHAKGTRRIARSVMLAPWEDEGWWTLAWGKKVTEEAGLCEAEVGTVKSQEEMDG</sequence>
<keyword evidence="1" id="KW-0677">Repeat</keyword>
<keyword evidence="2 3" id="KW-0802">TPR repeat</keyword>
<evidence type="ECO:0008006" key="7">
    <source>
        <dbReference type="Google" id="ProtNLM"/>
    </source>
</evidence>
<organism evidence="5 6">
    <name type="scientific">Cryptococcus depauperatus CBS 7841</name>
    <dbReference type="NCBI Taxonomy" id="1295531"/>
    <lineage>
        <taxon>Eukaryota</taxon>
        <taxon>Fungi</taxon>
        <taxon>Dikarya</taxon>
        <taxon>Basidiomycota</taxon>
        <taxon>Agaricomycotina</taxon>
        <taxon>Tremellomycetes</taxon>
        <taxon>Tremellales</taxon>
        <taxon>Cryptococcaceae</taxon>
        <taxon>Cryptococcus</taxon>
    </lineage>
</organism>
<dbReference type="SMART" id="SM00028">
    <property type="entry name" value="TPR"/>
    <property type="match status" value="12"/>
</dbReference>
<accession>A0AAJ8M061</accession>
<evidence type="ECO:0000256" key="4">
    <source>
        <dbReference type="SAM" id="MobiDB-lite"/>
    </source>
</evidence>
<feature type="repeat" description="TPR" evidence="3">
    <location>
        <begin position="802"/>
        <end position="835"/>
    </location>
</feature>
<dbReference type="Gene3D" id="1.25.40.10">
    <property type="entry name" value="Tetratricopeptide repeat domain"/>
    <property type="match status" value="5"/>
</dbReference>
<dbReference type="Pfam" id="PF13176">
    <property type="entry name" value="TPR_7"/>
    <property type="match status" value="1"/>
</dbReference>
<reference evidence="5" key="2">
    <citation type="journal article" date="2022" name="Elife">
        <title>Obligate sexual reproduction of a homothallic fungus closely related to the Cryptococcus pathogenic species complex.</title>
        <authorList>
            <person name="Passer A.R."/>
            <person name="Clancey S.A."/>
            <person name="Shea T."/>
            <person name="David-Palma M."/>
            <person name="Averette A.F."/>
            <person name="Boekhout T."/>
            <person name="Porcel B.M."/>
            <person name="Nowrousian M."/>
            <person name="Cuomo C.A."/>
            <person name="Sun S."/>
            <person name="Heitman J."/>
            <person name="Coelho M.A."/>
        </authorList>
    </citation>
    <scope>NUCLEOTIDE SEQUENCE</scope>
    <source>
        <strain evidence="5">CBS 7841</strain>
    </source>
</reference>
<dbReference type="Pfam" id="PF13181">
    <property type="entry name" value="TPR_8"/>
    <property type="match status" value="1"/>
</dbReference>
<feature type="region of interest" description="Disordered" evidence="4">
    <location>
        <begin position="414"/>
        <end position="434"/>
    </location>
</feature>
<dbReference type="InterPro" id="IPR011990">
    <property type="entry name" value="TPR-like_helical_dom_sf"/>
</dbReference>
<evidence type="ECO:0000313" key="6">
    <source>
        <dbReference type="Proteomes" id="UP000094043"/>
    </source>
</evidence>
<dbReference type="PANTHER" id="PTHR15704:SF7">
    <property type="entry name" value="SUPERKILLER COMPLEX PROTEIN 3"/>
    <property type="match status" value="1"/>
</dbReference>
<evidence type="ECO:0000313" key="5">
    <source>
        <dbReference type="EMBL" id="WVN86267.1"/>
    </source>
</evidence>